<feature type="transmembrane region" description="Helical" evidence="2">
    <location>
        <begin position="250"/>
        <end position="283"/>
    </location>
</feature>
<dbReference type="PROSITE" id="PS51257">
    <property type="entry name" value="PROKAR_LIPOPROTEIN"/>
    <property type="match status" value="1"/>
</dbReference>
<feature type="domain" description="DUF4349" evidence="4">
    <location>
        <begin position="71"/>
        <end position="283"/>
    </location>
</feature>
<gene>
    <name evidence="5" type="ORF">GCM10009539_31630</name>
</gene>
<feature type="chain" id="PRO_5046693551" description="DUF4349 domain-containing protein" evidence="3">
    <location>
        <begin position="24"/>
        <end position="348"/>
    </location>
</feature>
<reference evidence="5 6" key="1">
    <citation type="journal article" date="2019" name="Int. J. Syst. Evol. Microbiol.">
        <title>The Global Catalogue of Microorganisms (GCM) 10K type strain sequencing project: providing services to taxonomists for standard genome sequencing and annotation.</title>
        <authorList>
            <consortium name="The Broad Institute Genomics Platform"/>
            <consortium name="The Broad Institute Genome Sequencing Center for Infectious Disease"/>
            <person name="Wu L."/>
            <person name="Ma J."/>
        </authorList>
    </citation>
    <scope>NUCLEOTIDE SEQUENCE [LARGE SCALE GENOMIC DNA]</scope>
    <source>
        <strain evidence="5 6">JCM 10425</strain>
    </source>
</reference>
<organism evidence="5 6">
    <name type="scientific">Cryptosporangium japonicum</name>
    <dbReference type="NCBI Taxonomy" id="80872"/>
    <lineage>
        <taxon>Bacteria</taxon>
        <taxon>Bacillati</taxon>
        <taxon>Actinomycetota</taxon>
        <taxon>Actinomycetes</taxon>
        <taxon>Cryptosporangiales</taxon>
        <taxon>Cryptosporangiaceae</taxon>
        <taxon>Cryptosporangium</taxon>
    </lineage>
</organism>
<feature type="region of interest" description="Disordered" evidence="1">
    <location>
        <begin position="28"/>
        <end position="69"/>
    </location>
</feature>
<feature type="region of interest" description="Disordered" evidence="1">
    <location>
        <begin position="311"/>
        <end position="348"/>
    </location>
</feature>
<keyword evidence="2" id="KW-1133">Transmembrane helix</keyword>
<proteinExistence type="predicted"/>
<dbReference type="RefSeq" id="WP_344649587.1">
    <property type="nucleotide sequence ID" value="NZ_BAAAGX010000012.1"/>
</dbReference>
<evidence type="ECO:0000256" key="2">
    <source>
        <dbReference type="SAM" id="Phobius"/>
    </source>
</evidence>
<feature type="compositionally biased region" description="Pro residues" evidence="1">
    <location>
        <begin position="313"/>
        <end position="337"/>
    </location>
</feature>
<protein>
    <recommendedName>
        <fullName evidence="4">DUF4349 domain-containing protein</fullName>
    </recommendedName>
</protein>
<evidence type="ECO:0000256" key="3">
    <source>
        <dbReference type="SAM" id="SignalP"/>
    </source>
</evidence>
<keyword evidence="3" id="KW-0732">Signal</keyword>
<comment type="caution">
    <text evidence="5">The sequence shown here is derived from an EMBL/GenBank/DDBJ whole genome shotgun (WGS) entry which is preliminary data.</text>
</comment>
<dbReference type="Proteomes" id="UP001500967">
    <property type="component" value="Unassembled WGS sequence"/>
</dbReference>
<accession>A0ABN0UA69</accession>
<sequence>MDVRHRRRLPALAAVLLAGLLLAGCSGGGADDSGSSAETSRDLAAPAPQGAQDQKSGGTGTGPTQLGTASRPLVYTGAMDVTAGDVPGAARTAIAATKAAGGYVAADERHVTGPDDDISATLTLKVPSTRFTDTIDALAKLGTETSRNLGTADQQTASIDIDARIAAQRASVSRVRALLRRATSITELTTIERELTTRESELATSEAAKRSLTDQVSYSTITLSLTEPSAPPKPEPKQERGLLVGLQNGWSAFVTTVVVLLTILGWLAPFLIGFAIIGVPLWWALRRYRPRRPAPVSPAPSDLYRFLRAPDPAAEPAPVPAGTPAPGAPSPQEPAAPAPTDGPERPTS</sequence>
<dbReference type="InterPro" id="IPR025645">
    <property type="entry name" value="DUF4349"/>
</dbReference>
<name>A0ABN0UA69_9ACTN</name>
<dbReference type="Pfam" id="PF14257">
    <property type="entry name" value="DUF4349"/>
    <property type="match status" value="1"/>
</dbReference>
<evidence type="ECO:0000313" key="6">
    <source>
        <dbReference type="Proteomes" id="UP001500967"/>
    </source>
</evidence>
<evidence type="ECO:0000259" key="4">
    <source>
        <dbReference type="Pfam" id="PF14257"/>
    </source>
</evidence>
<feature type="signal peptide" evidence="3">
    <location>
        <begin position="1"/>
        <end position="23"/>
    </location>
</feature>
<dbReference type="EMBL" id="BAAAGX010000012">
    <property type="protein sequence ID" value="GAA0243856.1"/>
    <property type="molecule type" value="Genomic_DNA"/>
</dbReference>
<evidence type="ECO:0000256" key="1">
    <source>
        <dbReference type="SAM" id="MobiDB-lite"/>
    </source>
</evidence>
<evidence type="ECO:0000313" key="5">
    <source>
        <dbReference type="EMBL" id="GAA0243856.1"/>
    </source>
</evidence>
<keyword evidence="6" id="KW-1185">Reference proteome</keyword>
<keyword evidence="2" id="KW-0472">Membrane</keyword>
<keyword evidence="2" id="KW-0812">Transmembrane</keyword>